<organism evidence="1">
    <name type="scientific">hydrothermal vent metagenome</name>
    <dbReference type="NCBI Taxonomy" id="652676"/>
    <lineage>
        <taxon>unclassified sequences</taxon>
        <taxon>metagenomes</taxon>
        <taxon>ecological metagenomes</taxon>
    </lineage>
</organism>
<dbReference type="EMBL" id="UOFS01000036">
    <property type="protein sequence ID" value="VAW98193.1"/>
    <property type="molecule type" value="Genomic_DNA"/>
</dbReference>
<accession>A0A3B1ADS4</accession>
<evidence type="ECO:0000313" key="1">
    <source>
        <dbReference type="EMBL" id="VAW98193.1"/>
    </source>
</evidence>
<evidence type="ECO:0008006" key="2">
    <source>
        <dbReference type="Google" id="ProtNLM"/>
    </source>
</evidence>
<gene>
    <name evidence="1" type="ORF">MNBD_GAMMA22-1204</name>
</gene>
<reference evidence="1" key="1">
    <citation type="submission" date="2018-06" db="EMBL/GenBank/DDBJ databases">
        <authorList>
            <person name="Zhirakovskaya E."/>
        </authorList>
    </citation>
    <scope>NUCLEOTIDE SEQUENCE</scope>
</reference>
<proteinExistence type="predicted"/>
<protein>
    <recommendedName>
        <fullName evidence="2">Outer membrane protein beta-barrel domain-containing protein</fullName>
    </recommendedName>
</protein>
<dbReference type="AlphaFoldDB" id="A0A3B1ADS4"/>
<name>A0A3B1ADS4_9ZZZZ</name>
<sequence>MIKLKKLLGILLFLSIFISSSAYSTETRYGIGSTVSNFSGLYLPISTTNYLFEPIIAISSDKFNNGSNNVRRTSNRDRLDFLLGIYKKSKLTTRSVLYAGAKFGIADGKREDNFNNTKTIENTRGLSFAPTIGIEYRATTTISIAIEVALNYQNEQVKQTTDTTSDSYTNTTIRSSSRFIARFYF</sequence>